<organism evidence="1 3">
    <name type="scientific">Methylobacterium oxalidis</name>
    <dbReference type="NCBI Taxonomy" id="944322"/>
    <lineage>
        <taxon>Bacteria</taxon>
        <taxon>Pseudomonadati</taxon>
        <taxon>Pseudomonadota</taxon>
        <taxon>Alphaproteobacteria</taxon>
        <taxon>Hyphomicrobiales</taxon>
        <taxon>Methylobacteriaceae</taxon>
        <taxon>Methylobacterium</taxon>
    </lineage>
</organism>
<keyword evidence="4" id="KW-1185">Reference proteome</keyword>
<reference evidence="1 3" key="3">
    <citation type="submission" date="2019-07" db="EMBL/GenBank/DDBJ databases">
        <title>Whole genome shotgun sequence of Methylobacterium oxalidis NBRC 107715.</title>
        <authorList>
            <person name="Hosoyama A."/>
            <person name="Uohara A."/>
            <person name="Ohji S."/>
            <person name="Ichikawa N."/>
        </authorList>
    </citation>
    <scope>NUCLEOTIDE SEQUENCE [LARGE SCALE GENOMIC DNA]</scope>
    <source>
        <strain evidence="1 3">NBRC 107715</strain>
    </source>
</reference>
<accession>A0A512IYQ1</accession>
<protein>
    <recommendedName>
        <fullName evidence="5">DUF2948 domain-containing protein</fullName>
    </recommendedName>
</protein>
<dbReference type="Proteomes" id="UP000321960">
    <property type="component" value="Unassembled WGS sequence"/>
</dbReference>
<dbReference type="Proteomes" id="UP001156856">
    <property type="component" value="Unassembled WGS sequence"/>
</dbReference>
<comment type="caution">
    <text evidence="1">The sequence shown here is derived from an EMBL/GenBank/DDBJ whole genome shotgun (WGS) entry which is preliminary data.</text>
</comment>
<evidence type="ECO:0000313" key="2">
    <source>
        <dbReference type="EMBL" id="GLS66758.1"/>
    </source>
</evidence>
<dbReference type="Pfam" id="PF11164">
    <property type="entry name" value="DUF2948"/>
    <property type="match status" value="1"/>
</dbReference>
<dbReference type="AlphaFoldDB" id="A0A512IYQ1"/>
<reference evidence="2" key="1">
    <citation type="journal article" date="2014" name="Int. J. Syst. Evol. Microbiol.">
        <title>Complete genome of a new Firmicutes species belonging to the dominant human colonic microbiota ('Ruminococcus bicirculans') reveals two chromosomes and a selective capacity to utilize plant glucans.</title>
        <authorList>
            <consortium name="NISC Comparative Sequencing Program"/>
            <person name="Wegmann U."/>
            <person name="Louis P."/>
            <person name="Goesmann A."/>
            <person name="Henrissat B."/>
            <person name="Duncan S.H."/>
            <person name="Flint H.J."/>
        </authorList>
    </citation>
    <scope>NUCLEOTIDE SEQUENCE</scope>
    <source>
        <strain evidence="2">NBRC 107715</strain>
    </source>
</reference>
<dbReference type="OrthoDB" id="9806367at2"/>
<dbReference type="InterPro" id="IPR021335">
    <property type="entry name" value="DUF2948"/>
</dbReference>
<reference evidence="4" key="2">
    <citation type="journal article" date="2019" name="Int. J. Syst. Evol. Microbiol.">
        <title>The Global Catalogue of Microorganisms (GCM) 10K type strain sequencing project: providing services to taxonomists for standard genome sequencing and annotation.</title>
        <authorList>
            <consortium name="The Broad Institute Genomics Platform"/>
            <consortium name="The Broad Institute Genome Sequencing Center for Infectious Disease"/>
            <person name="Wu L."/>
            <person name="Ma J."/>
        </authorList>
    </citation>
    <scope>NUCLEOTIDE SEQUENCE [LARGE SCALE GENOMIC DNA]</scope>
    <source>
        <strain evidence="4">NBRC 107715</strain>
    </source>
</reference>
<evidence type="ECO:0008006" key="5">
    <source>
        <dbReference type="Google" id="ProtNLM"/>
    </source>
</evidence>
<name>A0A512IYQ1_9HYPH</name>
<dbReference type="RefSeq" id="WP_147024539.1">
    <property type="nucleotide sequence ID" value="NZ_BJZU01000012.1"/>
</dbReference>
<evidence type="ECO:0000313" key="4">
    <source>
        <dbReference type="Proteomes" id="UP001156856"/>
    </source>
</evidence>
<dbReference type="EMBL" id="BJZU01000012">
    <property type="protein sequence ID" value="GEP02841.1"/>
    <property type="molecule type" value="Genomic_DNA"/>
</dbReference>
<dbReference type="EMBL" id="BSPK01000107">
    <property type="protein sequence ID" value="GLS66758.1"/>
    <property type="molecule type" value="Genomic_DNA"/>
</dbReference>
<sequence>MELLKLAALDPEDLTVISAHLQDAVLRAGDLTYLAAEHRFVLAVRRFDWSAPAGEPPRRRLAGVHFERVLGVRTRGLRPGQAPDTVLSLLAVTFEPSDAPSGCVTLVFAGGAAIRLDVECVEVRLKDLGPVWEAEARPAHDPDGVRALDAPAP</sequence>
<proteinExistence type="predicted"/>
<evidence type="ECO:0000313" key="3">
    <source>
        <dbReference type="Proteomes" id="UP000321960"/>
    </source>
</evidence>
<reference evidence="2" key="4">
    <citation type="submission" date="2023-01" db="EMBL/GenBank/DDBJ databases">
        <title>Draft genome sequence of Methylobacterium oxalidis strain NBRC 107715.</title>
        <authorList>
            <person name="Sun Q."/>
            <person name="Mori K."/>
        </authorList>
    </citation>
    <scope>NUCLEOTIDE SEQUENCE</scope>
    <source>
        <strain evidence="2">NBRC 107715</strain>
    </source>
</reference>
<evidence type="ECO:0000313" key="1">
    <source>
        <dbReference type="EMBL" id="GEP02841.1"/>
    </source>
</evidence>
<gene>
    <name evidence="2" type="ORF">GCM10007888_51410</name>
    <name evidence="1" type="ORF">MOX02_08790</name>
</gene>